<feature type="region of interest" description="Disordered" evidence="1">
    <location>
        <begin position="1"/>
        <end position="20"/>
    </location>
</feature>
<feature type="compositionally biased region" description="Polar residues" evidence="1">
    <location>
        <begin position="1"/>
        <end position="13"/>
    </location>
</feature>
<evidence type="ECO:0000313" key="2">
    <source>
        <dbReference type="EMBL" id="KAE8723008.1"/>
    </source>
</evidence>
<keyword evidence="3" id="KW-1185">Reference proteome</keyword>
<feature type="compositionally biased region" description="Polar residues" evidence="1">
    <location>
        <begin position="93"/>
        <end position="109"/>
    </location>
</feature>
<proteinExistence type="predicted"/>
<protein>
    <submittedName>
        <fullName evidence="2">Uncharacterized protein</fullName>
    </submittedName>
</protein>
<reference evidence="2" key="1">
    <citation type="submission" date="2019-09" db="EMBL/GenBank/DDBJ databases">
        <title>Draft genome information of white flower Hibiscus syriacus.</title>
        <authorList>
            <person name="Kim Y.-M."/>
        </authorList>
    </citation>
    <scope>NUCLEOTIDE SEQUENCE [LARGE SCALE GENOMIC DNA]</scope>
    <source>
        <strain evidence="2">YM2019G1</strain>
    </source>
</reference>
<accession>A0A6A3C603</accession>
<dbReference type="GO" id="GO:0061908">
    <property type="term" value="C:phagophore"/>
    <property type="evidence" value="ECO:0007669"/>
    <property type="project" value="TreeGrafter"/>
</dbReference>
<organism evidence="2 3">
    <name type="scientific">Hibiscus syriacus</name>
    <name type="common">Rose of Sharon</name>
    <dbReference type="NCBI Taxonomy" id="106335"/>
    <lineage>
        <taxon>Eukaryota</taxon>
        <taxon>Viridiplantae</taxon>
        <taxon>Streptophyta</taxon>
        <taxon>Embryophyta</taxon>
        <taxon>Tracheophyta</taxon>
        <taxon>Spermatophyta</taxon>
        <taxon>Magnoliopsida</taxon>
        <taxon>eudicotyledons</taxon>
        <taxon>Gunneridae</taxon>
        <taxon>Pentapetalae</taxon>
        <taxon>rosids</taxon>
        <taxon>malvids</taxon>
        <taxon>Malvales</taxon>
        <taxon>Malvaceae</taxon>
        <taxon>Malvoideae</taxon>
        <taxon>Hibiscus</taxon>
    </lineage>
</organism>
<evidence type="ECO:0000313" key="3">
    <source>
        <dbReference type="Proteomes" id="UP000436088"/>
    </source>
</evidence>
<dbReference type="GO" id="GO:0005776">
    <property type="term" value="C:autophagosome"/>
    <property type="evidence" value="ECO:0007669"/>
    <property type="project" value="TreeGrafter"/>
</dbReference>
<comment type="caution">
    <text evidence="2">The sequence shown here is derived from an EMBL/GenBank/DDBJ whole genome shotgun (WGS) entry which is preliminary data.</text>
</comment>
<sequence>MVGGDSNSFNPSRSPIPGPTERRLRHIAWVGNIYQKFEAVCMEVDDIVCPETLRYVENQLQTVGSNVRQFCAELCEELLPSSPTDPVEDLNSNREQNASVASYEDSNISVDEDRPHTELIGSSLSNDELQDHDSTANDTSLESIETSHEPKVPSIDKIKFEESCIIVESRELHSLNNEFRKRQPSKRKLRQAFSSKLRLAKLDDKVSPLSGRADQRESLDGGFCESDWEIV</sequence>
<feature type="region of interest" description="Disordered" evidence="1">
    <location>
        <begin position="82"/>
        <end position="150"/>
    </location>
</feature>
<dbReference type="EMBL" id="VEPZ02000548">
    <property type="protein sequence ID" value="KAE8723008.1"/>
    <property type="molecule type" value="Genomic_DNA"/>
</dbReference>
<evidence type="ECO:0000256" key="1">
    <source>
        <dbReference type="SAM" id="MobiDB-lite"/>
    </source>
</evidence>
<dbReference type="PANTHER" id="PTHR34659">
    <property type="entry name" value="BNAA05G11610D PROTEIN"/>
    <property type="match status" value="1"/>
</dbReference>
<dbReference type="PANTHER" id="PTHR34659:SF5">
    <property type="match status" value="1"/>
</dbReference>
<dbReference type="AlphaFoldDB" id="A0A6A3C603"/>
<gene>
    <name evidence="2" type="ORF">F3Y22_tig00013285pilonHSYRG00192</name>
</gene>
<dbReference type="InterPro" id="IPR053273">
    <property type="entry name" value="CST_Regulator"/>
</dbReference>
<dbReference type="GO" id="GO:0006950">
    <property type="term" value="P:response to stress"/>
    <property type="evidence" value="ECO:0007669"/>
    <property type="project" value="TreeGrafter"/>
</dbReference>
<dbReference type="Proteomes" id="UP000436088">
    <property type="component" value="Unassembled WGS sequence"/>
</dbReference>
<name>A0A6A3C603_HIBSY</name>